<evidence type="ECO:0000256" key="1">
    <source>
        <dbReference type="SAM" id="MobiDB-lite"/>
    </source>
</evidence>
<dbReference type="PATRIC" id="fig|1299326.3.peg.5669"/>
<dbReference type="AlphaFoldDB" id="X7YRH1"/>
<accession>X7YRH1</accession>
<evidence type="ECO:0000313" key="2">
    <source>
        <dbReference type="EMBL" id="EUA09782.1"/>
    </source>
</evidence>
<name>X7YRH1_MYCKA</name>
<protein>
    <submittedName>
        <fullName evidence="2">Uncharacterized protein</fullName>
    </submittedName>
</protein>
<evidence type="ECO:0000313" key="3">
    <source>
        <dbReference type="Proteomes" id="UP000020561"/>
    </source>
</evidence>
<proteinExistence type="predicted"/>
<dbReference type="EMBL" id="JAOA01000013">
    <property type="protein sequence ID" value="EUA09782.1"/>
    <property type="molecule type" value="Genomic_DNA"/>
</dbReference>
<organism evidence="2 3">
    <name type="scientific">Mycobacterium kansasii 662</name>
    <dbReference type="NCBI Taxonomy" id="1299326"/>
    <lineage>
        <taxon>Bacteria</taxon>
        <taxon>Bacillati</taxon>
        <taxon>Actinomycetota</taxon>
        <taxon>Actinomycetes</taxon>
        <taxon>Mycobacteriales</taxon>
        <taxon>Mycobacteriaceae</taxon>
        <taxon>Mycobacterium</taxon>
    </lineage>
</organism>
<dbReference type="Proteomes" id="UP000020561">
    <property type="component" value="Unassembled WGS sequence"/>
</dbReference>
<sequence>MARARPVDPTLSDEHEVDDYQTGVQPGRFIETLSNHQEKV</sequence>
<comment type="caution">
    <text evidence="2">The sequence shown here is derived from an EMBL/GenBank/DDBJ whole genome shotgun (WGS) entry which is preliminary data.</text>
</comment>
<reference evidence="2 3" key="1">
    <citation type="submission" date="2013-12" db="EMBL/GenBank/DDBJ databases">
        <authorList>
            <person name="Brown-Elliot B."/>
            <person name="Wallace R."/>
            <person name="Lenaerts A."/>
            <person name="Ordway D."/>
            <person name="DeGroote M.A."/>
            <person name="Parker T."/>
            <person name="Sizemore C."/>
            <person name="Tallon L.J."/>
            <person name="Sadzewicz L.K."/>
            <person name="Sengamalay N."/>
            <person name="Fraser C.M."/>
            <person name="Hine E."/>
            <person name="Shefchek K.A."/>
            <person name="Das S.P."/>
            <person name="Tettelin H."/>
        </authorList>
    </citation>
    <scope>NUCLEOTIDE SEQUENCE [LARGE SCALE GENOMIC DNA]</scope>
    <source>
        <strain evidence="2 3">662</strain>
    </source>
</reference>
<gene>
    <name evidence="2" type="ORF">I545_5891</name>
</gene>
<feature type="region of interest" description="Disordered" evidence="1">
    <location>
        <begin position="1"/>
        <end position="25"/>
    </location>
</feature>